<evidence type="ECO:0000313" key="10">
    <source>
        <dbReference type="EMBL" id="OMH78602.1"/>
    </source>
</evidence>
<comment type="similarity">
    <text evidence="2">Belongs to the peptidase C19 family.</text>
</comment>
<dbReference type="Pfam" id="PF00443">
    <property type="entry name" value="UCH"/>
    <property type="match status" value="1"/>
</dbReference>
<dbReference type="InterPro" id="IPR028889">
    <property type="entry name" value="USP"/>
</dbReference>
<organism evidence="10 11">
    <name type="scientific">Zancudomyces culisetae</name>
    <name type="common">Gut fungus</name>
    <name type="synonym">Smittium culisetae</name>
    <dbReference type="NCBI Taxonomy" id="1213189"/>
    <lineage>
        <taxon>Eukaryota</taxon>
        <taxon>Fungi</taxon>
        <taxon>Fungi incertae sedis</taxon>
        <taxon>Zoopagomycota</taxon>
        <taxon>Kickxellomycotina</taxon>
        <taxon>Harpellomycetes</taxon>
        <taxon>Harpellales</taxon>
        <taxon>Legeriomycetaceae</taxon>
        <taxon>Zancudomyces</taxon>
    </lineage>
</organism>
<evidence type="ECO:0000256" key="5">
    <source>
        <dbReference type="ARBA" id="ARBA00022786"/>
    </source>
</evidence>
<dbReference type="OrthoDB" id="952271at2759"/>
<feature type="region of interest" description="Disordered" evidence="8">
    <location>
        <begin position="1194"/>
        <end position="1239"/>
    </location>
</feature>
<dbReference type="GO" id="GO:0004843">
    <property type="term" value="F:cysteine-type deubiquitinase activity"/>
    <property type="evidence" value="ECO:0007669"/>
    <property type="project" value="UniProtKB-EC"/>
</dbReference>
<feature type="compositionally biased region" description="Low complexity" evidence="8">
    <location>
        <begin position="1203"/>
        <end position="1239"/>
    </location>
</feature>
<accession>A0A1R1PCM7</accession>
<sequence length="1351" mass="150127">MACMSSENKSSMKGLDFFEALSTGDNKARTLRILGLREMDEGACQNEVQADNQGVQRKYYIVDSAWIKYHKEMDEFLSDKSSNKVNNGKSSMEANIIDTKKIYSAIKTTSMADNTDLVEIGIISERIWQQVVSRSEVQGPVLEQMLEIDESVTPKLVTLGTLTVLETGPDPEVTQLDVKGYIDWKTVLGNANDGLTTPEDELPTYEMAVGDIAQENASLYQNENGFVAQERTNSDVEMSSEEPDDVIIKEVPMDDYEGDREESIRQLYDSDSGGENDSESEMYHKAPSTNMIEYTPRLNNNATGTSGVGEQGEKEKKKKKNMGLCGFKNLGNTCYMNSALQCLSNTWELTEYFLSGVYTREVNVTNPLGMKGEIAKQYGKLMEKVWQGYEQSFGPVAFKHMIGKFAPQFVGYRQQDAPEFLAFLLDGLHEDLNRILDKPYVEIPDAGGRADAEVAAEQWEVYKKRNDSVIVDLFQGQLRSVVTCPECNWQSNTFDPFMYLTLLLPTKKHIDISVLFVPIDSASRPIVIKMQVGKDEKVDKVCEMIAEITKKQLDTQIFISEVFDSRIYKIMNGDHVENMGEENSYTAFEYPASVEKKTVVQVVFAQGKKDAKYTSGHMPIRRRPMGLYGHPILISFNRDDANEAGIKMYQLYIEVLEGILRFSVPSAAIVMAEIIKVLKGVENDTSILESLEESTKQVISILVDAVSFKIRQSPSAARYKPLKTSTSAISFKESEEQGEATPAISDDEEMSQTETKKPQFVIPPQFVGFENFLTNNNCAELINSQQDASDEQQTQVESVNEILNTSVVLNTGDILVCNIDFEILSELNRSTQEGEQYGEKNENVQSSIHQRIAATKAWFDFGTFSVYNAVQTESMTDDSIVFPKINVFDADSWNECVEMATMKESRFGNAKSTTLPSVSIYDCLNEYTREEQLGADDSWFCSKCKDFRQATKKLDIWRLPEILVIHLKRFEHLRAWSKKLDTYVDFPICGLDLSDAVLSLKSDPSSTKKYVYDLYAVSNHYGGFGGGHYTAFAQNPHSGDWFGFNDSLVSPLNDPESSVKSDAAYVLFYRLRPENPASTSATTVTDLFNSIPWPYNPTSDPLDSPSWPSSRMSTWGTFATQKFSQLESSPQPSHSSHPASEPHPSSSPITQNSMSLYSDSCFASHSQTPVYSSNSSSHFRTTSADVDLSVVNLPDISTNHSQPSLTDNSSSANSSQLSDPASSSHLDHLMSSLDSSLPKNSLPSLPSSLNFLSTVPVPPSTRTGIFTAIPPDHSQNFMSLSSSLHPTITTSFASSSIANPPLVSECTDTSRENNTSAGFGATTSEAATAQAINNTTRIENSFDINSNHGRI</sequence>
<keyword evidence="5" id="KW-0833">Ubl conjugation pathway</keyword>
<dbReference type="InterPro" id="IPR001394">
    <property type="entry name" value="Peptidase_C19_UCH"/>
</dbReference>
<dbReference type="GO" id="GO:0016579">
    <property type="term" value="P:protein deubiquitination"/>
    <property type="evidence" value="ECO:0007669"/>
    <property type="project" value="InterPro"/>
</dbReference>
<dbReference type="SUPFAM" id="SSF54001">
    <property type="entry name" value="Cysteine proteinases"/>
    <property type="match status" value="1"/>
</dbReference>
<keyword evidence="6 10" id="KW-0378">Hydrolase</keyword>
<keyword evidence="11" id="KW-1185">Reference proteome</keyword>
<keyword evidence="7" id="KW-0788">Thiol protease</keyword>
<comment type="catalytic activity">
    <reaction evidence="1">
        <text>Thiol-dependent hydrolysis of ester, thioester, amide, peptide and isopeptide bonds formed by the C-terminal Gly of ubiquitin (a 76-residue protein attached to proteins as an intracellular targeting signal).</text>
        <dbReference type="EC" id="3.4.19.12"/>
    </reaction>
</comment>
<evidence type="ECO:0000256" key="6">
    <source>
        <dbReference type="ARBA" id="ARBA00022801"/>
    </source>
</evidence>
<proteinExistence type="inferred from homology"/>
<dbReference type="InterPro" id="IPR038765">
    <property type="entry name" value="Papain-like_cys_pep_sf"/>
</dbReference>
<dbReference type="PANTHER" id="PTHR21646:SF24">
    <property type="entry name" value="UBIQUITIN CARBOXYL-TERMINAL HYDROLASE"/>
    <property type="match status" value="1"/>
</dbReference>
<dbReference type="PANTHER" id="PTHR21646">
    <property type="entry name" value="UBIQUITIN CARBOXYL-TERMINAL HYDROLASE"/>
    <property type="match status" value="1"/>
</dbReference>
<evidence type="ECO:0000256" key="7">
    <source>
        <dbReference type="ARBA" id="ARBA00022807"/>
    </source>
</evidence>
<feature type="region of interest" description="Disordered" evidence="8">
    <location>
        <begin position="1124"/>
        <end position="1151"/>
    </location>
</feature>
<feature type="region of interest" description="Disordered" evidence="8">
    <location>
        <begin position="730"/>
        <end position="755"/>
    </location>
</feature>
<dbReference type="Proteomes" id="UP000188320">
    <property type="component" value="Unassembled WGS sequence"/>
</dbReference>
<feature type="compositionally biased region" description="Low complexity" evidence="8">
    <location>
        <begin position="1124"/>
        <end position="1148"/>
    </location>
</feature>
<comment type="caution">
    <text evidence="10">The sequence shown here is derived from an EMBL/GenBank/DDBJ whole genome shotgun (WGS) entry which is preliminary data.</text>
</comment>
<dbReference type="InterPro" id="IPR050185">
    <property type="entry name" value="Ub_carboxyl-term_hydrolase"/>
</dbReference>
<feature type="domain" description="USP" evidence="9">
    <location>
        <begin position="325"/>
        <end position="1072"/>
    </location>
</feature>
<evidence type="ECO:0000256" key="8">
    <source>
        <dbReference type="SAM" id="MobiDB-lite"/>
    </source>
</evidence>
<dbReference type="InterPro" id="IPR018200">
    <property type="entry name" value="USP_CS"/>
</dbReference>
<dbReference type="PROSITE" id="PS00973">
    <property type="entry name" value="USP_2"/>
    <property type="match status" value="1"/>
</dbReference>
<evidence type="ECO:0000313" key="11">
    <source>
        <dbReference type="Proteomes" id="UP000188320"/>
    </source>
</evidence>
<dbReference type="EMBL" id="LSSK01001883">
    <property type="protein sequence ID" value="OMH78602.1"/>
    <property type="molecule type" value="Genomic_DNA"/>
</dbReference>
<dbReference type="Gene3D" id="3.90.70.10">
    <property type="entry name" value="Cysteine proteinases"/>
    <property type="match status" value="2"/>
</dbReference>
<reference evidence="11" key="1">
    <citation type="submission" date="2017-01" db="EMBL/GenBank/DDBJ databases">
        <authorList>
            <person name="Wang Y."/>
            <person name="White M."/>
            <person name="Kvist S."/>
            <person name="Moncalvo J.-M."/>
        </authorList>
    </citation>
    <scope>NUCLEOTIDE SEQUENCE [LARGE SCALE GENOMIC DNA]</scope>
    <source>
        <strain evidence="11">COL-18-3</strain>
    </source>
</reference>
<dbReference type="PROSITE" id="PS00972">
    <property type="entry name" value="USP_1"/>
    <property type="match status" value="1"/>
</dbReference>
<evidence type="ECO:0000256" key="4">
    <source>
        <dbReference type="ARBA" id="ARBA00022670"/>
    </source>
</evidence>
<keyword evidence="4" id="KW-0645">Protease</keyword>
<name>A0A1R1PCM7_ZANCU</name>
<dbReference type="PROSITE" id="PS50235">
    <property type="entry name" value="USP_3"/>
    <property type="match status" value="1"/>
</dbReference>
<dbReference type="EC" id="3.4.19.12" evidence="3"/>
<protein>
    <recommendedName>
        <fullName evidence="3">ubiquitinyl hydrolase 1</fullName>
        <ecNumber evidence="3">3.4.19.12</ecNumber>
    </recommendedName>
</protein>
<dbReference type="CDD" id="cd02674">
    <property type="entry name" value="Peptidase_C19R"/>
    <property type="match status" value="1"/>
</dbReference>
<evidence type="ECO:0000256" key="2">
    <source>
        <dbReference type="ARBA" id="ARBA00009085"/>
    </source>
</evidence>
<feature type="compositionally biased region" description="Polar residues" evidence="8">
    <location>
        <begin position="295"/>
        <end position="305"/>
    </location>
</feature>
<feature type="region of interest" description="Disordered" evidence="8">
    <location>
        <begin position="295"/>
        <end position="315"/>
    </location>
</feature>
<dbReference type="GO" id="GO:0006508">
    <property type="term" value="P:proteolysis"/>
    <property type="evidence" value="ECO:0007669"/>
    <property type="project" value="UniProtKB-KW"/>
</dbReference>
<evidence type="ECO:0000256" key="3">
    <source>
        <dbReference type="ARBA" id="ARBA00012759"/>
    </source>
</evidence>
<evidence type="ECO:0000259" key="9">
    <source>
        <dbReference type="PROSITE" id="PS50235"/>
    </source>
</evidence>
<gene>
    <name evidence="10" type="ORF">AX774_g8007</name>
</gene>
<evidence type="ECO:0000256" key="1">
    <source>
        <dbReference type="ARBA" id="ARBA00000707"/>
    </source>
</evidence>